<dbReference type="EMBL" id="BSXW01000918">
    <property type="protein sequence ID" value="GMF31607.1"/>
    <property type="molecule type" value="Genomic_DNA"/>
</dbReference>
<proteinExistence type="predicted"/>
<organism evidence="1 2">
    <name type="scientific">Phytophthora lilii</name>
    <dbReference type="NCBI Taxonomy" id="2077276"/>
    <lineage>
        <taxon>Eukaryota</taxon>
        <taxon>Sar</taxon>
        <taxon>Stramenopiles</taxon>
        <taxon>Oomycota</taxon>
        <taxon>Peronosporomycetes</taxon>
        <taxon>Peronosporales</taxon>
        <taxon>Peronosporaceae</taxon>
        <taxon>Phytophthora</taxon>
    </lineage>
</organism>
<reference evidence="1" key="1">
    <citation type="submission" date="2023-04" db="EMBL/GenBank/DDBJ databases">
        <title>Phytophthora lilii NBRC 32176.</title>
        <authorList>
            <person name="Ichikawa N."/>
            <person name="Sato H."/>
            <person name="Tonouchi N."/>
        </authorList>
    </citation>
    <scope>NUCLEOTIDE SEQUENCE</scope>
    <source>
        <strain evidence="1">NBRC 32176</strain>
    </source>
</reference>
<accession>A0A9W6UFI8</accession>
<name>A0A9W6UFI8_9STRA</name>
<protein>
    <submittedName>
        <fullName evidence="1">Unnamed protein product</fullName>
    </submittedName>
</protein>
<comment type="caution">
    <text evidence="1">The sequence shown here is derived from an EMBL/GenBank/DDBJ whole genome shotgun (WGS) entry which is preliminary data.</text>
</comment>
<dbReference type="Proteomes" id="UP001165083">
    <property type="component" value="Unassembled WGS sequence"/>
</dbReference>
<sequence>MVGSPGVGKSCFLMLVGLYMVCVEKRKVLIIRRVKEGDVANAVVYFDGQGSFARQKNLSAFRLQLLREEEKLHGALVLVDGYSQAYVDSEANGLLPFHLLATSCQYDAKHDDPSHVVVLPAWRRDDLENYARLTDWVISTGFRKTKNLKDSTWPKLVKEQYFYSGGSLREFCKTREAFKEQVEKYCGKVGNAQAYELVYTYGGDRSNDQVDRVRRHYITDPQNGDHYTKSRYWKVSVDSGYALKLLGRHVSMEKQLEVFKYAESIGAGFLGTAYELLLHHAVHEAYAKKTPIVLKMNEGSYYERIKICVPHVECCGESEDECYVCLANLSERTCWHPEYPFFPFIDAVVMCEAFRSGSNRPEVIVAYIQATIRNDKTFKPHRLRELNEAMNKNPNIADFNRAFVVVGPDSTICETFTLHDAPNPEEFLTMVSCFDPNQFETIKSLKLIEQFITLYQRTI</sequence>
<evidence type="ECO:0000313" key="2">
    <source>
        <dbReference type="Proteomes" id="UP001165083"/>
    </source>
</evidence>
<dbReference type="AlphaFoldDB" id="A0A9W6UFI8"/>
<gene>
    <name evidence="1" type="ORF">Plil01_001351400</name>
</gene>
<keyword evidence="2" id="KW-1185">Reference proteome</keyword>
<dbReference type="OrthoDB" id="101269at2759"/>
<evidence type="ECO:0000313" key="1">
    <source>
        <dbReference type="EMBL" id="GMF31607.1"/>
    </source>
</evidence>